<organism evidence="2 3">
    <name type="scientific">Exophiala mesophila</name>
    <name type="common">Black yeast-like fungus</name>
    <dbReference type="NCBI Taxonomy" id="212818"/>
    <lineage>
        <taxon>Eukaryota</taxon>
        <taxon>Fungi</taxon>
        <taxon>Dikarya</taxon>
        <taxon>Ascomycota</taxon>
        <taxon>Pezizomycotina</taxon>
        <taxon>Eurotiomycetes</taxon>
        <taxon>Chaetothyriomycetidae</taxon>
        <taxon>Chaetothyriales</taxon>
        <taxon>Herpotrichiellaceae</taxon>
        <taxon>Exophiala</taxon>
    </lineage>
</organism>
<proteinExistence type="predicted"/>
<dbReference type="OMA" id="TNIYRWS"/>
<name>A0A0D1XL37_EXOME</name>
<reference evidence="2 3" key="1">
    <citation type="submission" date="2015-01" db="EMBL/GenBank/DDBJ databases">
        <title>The Genome Sequence of Exophiala mesophila CBS40295.</title>
        <authorList>
            <consortium name="The Broad Institute Genomics Platform"/>
            <person name="Cuomo C."/>
            <person name="de Hoog S."/>
            <person name="Gorbushina A."/>
            <person name="Stielow B."/>
            <person name="Teixiera M."/>
            <person name="Abouelleil A."/>
            <person name="Chapman S.B."/>
            <person name="Priest M."/>
            <person name="Young S.K."/>
            <person name="Wortman J."/>
            <person name="Nusbaum C."/>
            <person name="Birren B."/>
        </authorList>
    </citation>
    <scope>NUCLEOTIDE SEQUENCE [LARGE SCALE GENOMIC DNA]</scope>
    <source>
        <strain evidence="2 3">CBS 40295</strain>
    </source>
</reference>
<dbReference type="VEuPathDB" id="FungiDB:PV10_08535"/>
<dbReference type="PANTHER" id="PTHR23146:SF0">
    <property type="entry name" value="RNA POLYMERASE-ASSOCIATED PROTEIN LEO1"/>
    <property type="match status" value="1"/>
</dbReference>
<evidence type="ECO:0000256" key="1">
    <source>
        <dbReference type="SAM" id="MobiDB-lite"/>
    </source>
</evidence>
<feature type="compositionally biased region" description="Basic and acidic residues" evidence="1">
    <location>
        <begin position="384"/>
        <end position="393"/>
    </location>
</feature>
<dbReference type="EMBL" id="KN847525">
    <property type="protein sequence ID" value="KIV88906.1"/>
    <property type="molecule type" value="Genomic_DNA"/>
</dbReference>
<feature type="compositionally biased region" description="Basic and acidic residues" evidence="1">
    <location>
        <begin position="64"/>
        <end position="73"/>
    </location>
</feature>
<dbReference type="STRING" id="212818.A0A0D1XL37"/>
<dbReference type="PANTHER" id="PTHR23146">
    <property type="entry name" value="LEO1 PROTEIN"/>
    <property type="match status" value="1"/>
</dbReference>
<dbReference type="RefSeq" id="XP_016220480.1">
    <property type="nucleotide sequence ID" value="XM_016373569.1"/>
</dbReference>
<accession>A0A0D1XL37</accession>
<evidence type="ECO:0008006" key="4">
    <source>
        <dbReference type="Google" id="ProtNLM"/>
    </source>
</evidence>
<gene>
    <name evidence="2" type="ORF">PV10_08535</name>
</gene>
<evidence type="ECO:0000313" key="2">
    <source>
        <dbReference type="EMBL" id="KIV88906.1"/>
    </source>
</evidence>
<dbReference type="GO" id="GO:1990269">
    <property type="term" value="F:RNA polymerase II C-terminal domain phosphoserine binding"/>
    <property type="evidence" value="ECO:0007669"/>
    <property type="project" value="TreeGrafter"/>
</dbReference>
<evidence type="ECO:0000313" key="3">
    <source>
        <dbReference type="Proteomes" id="UP000054302"/>
    </source>
</evidence>
<dbReference type="GeneID" id="27326380"/>
<dbReference type="HOGENOM" id="CLU_030892_0_0_1"/>
<feature type="compositionally biased region" description="Basic residues" evidence="1">
    <location>
        <begin position="356"/>
        <end position="371"/>
    </location>
</feature>
<feature type="compositionally biased region" description="Acidic residues" evidence="1">
    <location>
        <begin position="394"/>
        <end position="430"/>
    </location>
</feature>
<feature type="compositionally biased region" description="Polar residues" evidence="1">
    <location>
        <begin position="204"/>
        <end position="215"/>
    </location>
</feature>
<dbReference type="GO" id="GO:0016593">
    <property type="term" value="C:Cdc73/Paf1 complex"/>
    <property type="evidence" value="ECO:0007669"/>
    <property type="project" value="InterPro"/>
</dbReference>
<feature type="region of interest" description="Disordered" evidence="1">
    <location>
        <begin position="344"/>
        <end position="487"/>
    </location>
</feature>
<dbReference type="Proteomes" id="UP000054302">
    <property type="component" value="Unassembled WGS sequence"/>
</dbReference>
<dbReference type="GO" id="GO:0006368">
    <property type="term" value="P:transcription elongation by RNA polymerase II"/>
    <property type="evidence" value="ECO:0007669"/>
    <property type="project" value="InterPro"/>
</dbReference>
<feature type="region of interest" description="Disordered" evidence="1">
    <location>
        <begin position="204"/>
        <end position="227"/>
    </location>
</feature>
<dbReference type="Pfam" id="PF04004">
    <property type="entry name" value="Leo1"/>
    <property type="match status" value="1"/>
</dbReference>
<feature type="region of interest" description="Disordered" evidence="1">
    <location>
        <begin position="1"/>
        <end position="83"/>
    </location>
</feature>
<feature type="compositionally biased region" description="Basic and acidic residues" evidence="1">
    <location>
        <begin position="216"/>
        <end position="227"/>
    </location>
</feature>
<feature type="compositionally biased region" description="Acidic residues" evidence="1">
    <location>
        <begin position="28"/>
        <end position="43"/>
    </location>
</feature>
<feature type="compositionally biased region" description="Acidic residues" evidence="1">
    <location>
        <begin position="74"/>
        <end position="83"/>
    </location>
</feature>
<dbReference type="AlphaFoldDB" id="A0A0D1XL37"/>
<keyword evidence="3" id="KW-1185">Reference proteome</keyword>
<feature type="compositionally biased region" description="Basic and acidic residues" evidence="1">
    <location>
        <begin position="431"/>
        <end position="455"/>
    </location>
</feature>
<dbReference type="OrthoDB" id="20844at2759"/>
<sequence length="487" mass="54227">MSADVDTLRADGDVNDDLTPQDLNGGASEDDGDLFGDDDEEQDLAPTTEHNRTLDDSDLDSGDDQGRTDRLEPTVEDADDDQGLYEEKRLRLMDVDMARINSIHAQELYSLSIPPFLGVKHKAFDPTTYTPPTQPHLFREGDPEPSSKFSAFNTASTTMFWRRDPKNPKLAQSNTRLIRWSDGSFTLQMASQPKEQYRISTNALRQGWPKTQKSSSQKDDYDPTKDTHNYLAAPHASGGIDLQIMAPFDATMKIQPTGDYVDESVLKLQQSLAAATQQHDPLAALKQVREDPELARKAAEMFEKDRIRTARKREAAEERAFARKTGVLGRIGMGGRSGGAGLSVAGLEDDDGYARPKGRRPGTKGKRRKTNRTGDIYSDDEDEDNHRGRGADEYDREDDFLAASDEEPEIYEDDDEVEAEEDDPDVDDLEIDGRETVVDSRTRGQQGRRDPDRGGSPKRGASEDDEGAGGGVPRQKKRRVIDDEEDD</sequence>
<feature type="compositionally biased region" description="Basic and acidic residues" evidence="1">
    <location>
        <begin position="1"/>
        <end position="12"/>
    </location>
</feature>
<dbReference type="GO" id="GO:0032968">
    <property type="term" value="P:positive regulation of transcription elongation by RNA polymerase II"/>
    <property type="evidence" value="ECO:0007669"/>
    <property type="project" value="TreeGrafter"/>
</dbReference>
<protein>
    <recommendedName>
        <fullName evidence="4">Leo1-like protein</fullName>
    </recommendedName>
</protein>
<dbReference type="InterPro" id="IPR007149">
    <property type="entry name" value="Leo1"/>
</dbReference>